<gene>
    <name evidence="1" type="ORF">RPERSI_LOCUS30241</name>
</gene>
<organism evidence="1 2">
    <name type="scientific">Racocetra persica</name>
    <dbReference type="NCBI Taxonomy" id="160502"/>
    <lineage>
        <taxon>Eukaryota</taxon>
        <taxon>Fungi</taxon>
        <taxon>Fungi incertae sedis</taxon>
        <taxon>Mucoromycota</taxon>
        <taxon>Glomeromycotina</taxon>
        <taxon>Glomeromycetes</taxon>
        <taxon>Diversisporales</taxon>
        <taxon>Gigasporaceae</taxon>
        <taxon>Racocetra</taxon>
    </lineage>
</organism>
<protein>
    <submittedName>
        <fullName evidence="1">24847_t:CDS:1</fullName>
    </submittedName>
</protein>
<proteinExistence type="predicted"/>
<dbReference type="Proteomes" id="UP000789920">
    <property type="component" value="Unassembled WGS sequence"/>
</dbReference>
<evidence type="ECO:0000313" key="2">
    <source>
        <dbReference type="Proteomes" id="UP000789920"/>
    </source>
</evidence>
<accession>A0ACA9SEI1</accession>
<evidence type="ECO:0000313" key="1">
    <source>
        <dbReference type="EMBL" id="CAG8837269.1"/>
    </source>
</evidence>
<sequence length="67" mass="7834">GEIYLLQYVRFTNQNFGVLSNICSAKIPSKPEVQHAGQMIDFFYCIKGIVKEFIKQLKKLKRKLKEL</sequence>
<keyword evidence="2" id="KW-1185">Reference proteome</keyword>
<feature type="non-terminal residue" evidence="1">
    <location>
        <position position="67"/>
    </location>
</feature>
<name>A0ACA9SEI1_9GLOM</name>
<dbReference type="EMBL" id="CAJVQC010117144">
    <property type="protein sequence ID" value="CAG8837269.1"/>
    <property type="molecule type" value="Genomic_DNA"/>
</dbReference>
<reference evidence="1" key="1">
    <citation type="submission" date="2021-06" db="EMBL/GenBank/DDBJ databases">
        <authorList>
            <person name="Kallberg Y."/>
            <person name="Tangrot J."/>
            <person name="Rosling A."/>
        </authorList>
    </citation>
    <scope>NUCLEOTIDE SEQUENCE</scope>
    <source>
        <strain evidence="1">MA461A</strain>
    </source>
</reference>
<comment type="caution">
    <text evidence="1">The sequence shown here is derived from an EMBL/GenBank/DDBJ whole genome shotgun (WGS) entry which is preliminary data.</text>
</comment>
<feature type="non-terminal residue" evidence="1">
    <location>
        <position position="1"/>
    </location>
</feature>